<name>A0ABT5S8V4_9FLAO</name>
<comment type="caution">
    <text evidence="1">The sequence shown here is derived from an EMBL/GenBank/DDBJ whole genome shotgun (WGS) entry which is preliminary data.</text>
</comment>
<organism evidence="1 2">
    <name type="scientific">Polaribacter ponticola</name>
    <dbReference type="NCBI Taxonomy" id="2978475"/>
    <lineage>
        <taxon>Bacteria</taxon>
        <taxon>Pseudomonadati</taxon>
        <taxon>Bacteroidota</taxon>
        <taxon>Flavobacteriia</taxon>
        <taxon>Flavobacteriales</taxon>
        <taxon>Flavobacteriaceae</taxon>
    </lineage>
</organism>
<gene>
    <name evidence="1" type="ORF">N5A56_007400</name>
</gene>
<dbReference type="RefSeq" id="WP_274270305.1">
    <property type="nucleotide sequence ID" value="NZ_JAOSLC020000003.1"/>
</dbReference>
<protein>
    <submittedName>
        <fullName evidence="1">Uncharacterized protein</fullName>
    </submittedName>
</protein>
<dbReference type="Proteomes" id="UP001151478">
    <property type="component" value="Unassembled WGS sequence"/>
</dbReference>
<accession>A0ABT5S8V4</accession>
<reference evidence="1" key="1">
    <citation type="submission" date="2023-02" db="EMBL/GenBank/DDBJ databases">
        <title>Polaribacter ponticola sp. nov., isolated from seawater.</title>
        <authorList>
            <person name="Baek J.H."/>
            <person name="Kim J.M."/>
            <person name="Choi D.G."/>
            <person name="Jeon C.O."/>
        </authorList>
    </citation>
    <scope>NUCLEOTIDE SEQUENCE</scope>
    <source>
        <strain evidence="1">MSW5</strain>
    </source>
</reference>
<keyword evidence="2" id="KW-1185">Reference proteome</keyword>
<evidence type="ECO:0000313" key="2">
    <source>
        <dbReference type="Proteomes" id="UP001151478"/>
    </source>
</evidence>
<evidence type="ECO:0000313" key="1">
    <source>
        <dbReference type="EMBL" id="MDD7914254.1"/>
    </source>
</evidence>
<proteinExistence type="predicted"/>
<dbReference type="EMBL" id="JAOSLC020000003">
    <property type="protein sequence ID" value="MDD7914254.1"/>
    <property type="molecule type" value="Genomic_DNA"/>
</dbReference>
<sequence length="259" mass="28992">MMVLFLDTQKILYIPHPTNGTGNVNIVNTLEELTPPYTTGDLIWITSYGENNNTSLLIWNGNSWVPVNEDFDPTNELGLIVVSSNIDRDTQFTNPKNGDQVWNKECKCIQVFDDTIWESINSKAINGLHTNNNTIKLGGELIEPTTITVNELNTLAIKGLETSLNDDDKIIVVDKDTGVLMQKTLPAITSTSQKTEVVIYAIDGQIEFKTPLNITNVEKINVFRNGVNISFTALNDKTIKLEPEAVCYENDKIRIVQLY</sequence>